<dbReference type="OrthoDB" id="537032at2759"/>
<organism evidence="10 11">
    <name type="scientific">Cryoendolithus antarcticus</name>
    <dbReference type="NCBI Taxonomy" id="1507870"/>
    <lineage>
        <taxon>Eukaryota</taxon>
        <taxon>Fungi</taxon>
        <taxon>Dikarya</taxon>
        <taxon>Ascomycota</taxon>
        <taxon>Pezizomycotina</taxon>
        <taxon>Dothideomycetes</taxon>
        <taxon>Dothideomycetidae</taxon>
        <taxon>Cladosporiales</taxon>
        <taxon>Cladosporiaceae</taxon>
        <taxon>Cryoendolithus</taxon>
    </lineage>
</organism>
<evidence type="ECO:0000256" key="8">
    <source>
        <dbReference type="SAM" id="Phobius"/>
    </source>
</evidence>
<feature type="region of interest" description="Disordered" evidence="7">
    <location>
        <begin position="527"/>
        <end position="548"/>
    </location>
</feature>
<dbReference type="GO" id="GO:0050291">
    <property type="term" value="F:sphingosine N-acyltransferase activity"/>
    <property type="evidence" value="ECO:0007669"/>
    <property type="project" value="InterPro"/>
</dbReference>
<evidence type="ECO:0000313" key="11">
    <source>
        <dbReference type="Proteomes" id="UP000192596"/>
    </source>
</evidence>
<evidence type="ECO:0000256" key="5">
    <source>
        <dbReference type="ARBA" id="ARBA00023136"/>
    </source>
</evidence>
<sequence>MDHTEGGALEYEDEVDYTQANGSSDHMNSTGMEGLSICASPGDVEADATPTHRPVLRRRPTFPEKESMGELLRQGVVEHQLGLSLNLVLLAALTWLIFPSLRQRVGSFFVLQYPAAALGRYHQGPRDLNLVAGFVVLFTGLRALCMDYLLLPLAARAGVRQKKAKVRFAEQAYLVLYYVVFWTGGVVLFACDTPSLRSSTIGGQFEELLVSVWADFPALTLSPAMKLYYLCQMAFWIQQIFVINIEERRKDHWQMFTHHIVTLALLFTSYGHRQIRPGVAILALMDSVDLIFSTAKILRYLGRQTACDIAFGLFVLTWFFARHVCYCTLLWSLYTHASNTVMLDGTYSTATGKFISPDGGNRVLDNLLQVFLDPEAGTIAWNSATQWVYLSLLGGLQMITIGWFVMICRVVAKVLQGHPADDTRSDDEDEEDLEDEDVPATTPYKFATNDGHPAAAGADGEKRFIEVTASSEEMRYQSREASSGGSGKKKRKGGAGGISSSLNLGERKDILNRIGCLSDEQLARERELREVKGNDGGSPRPGDIGRRK</sequence>
<dbReference type="PROSITE" id="PS50922">
    <property type="entry name" value="TLC"/>
    <property type="match status" value="1"/>
</dbReference>
<dbReference type="EMBL" id="NAJO01000066">
    <property type="protein sequence ID" value="OQN96439.1"/>
    <property type="molecule type" value="Genomic_DNA"/>
</dbReference>
<dbReference type="InParanoid" id="A0A1V8SBJ5"/>
<comment type="caution">
    <text evidence="10">The sequence shown here is derived from an EMBL/GenBank/DDBJ whole genome shotgun (WGS) entry which is preliminary data.</text>
</comment>
<feature type="region of interest" description="Disordered" evidence="7">
    <location>
        <begin position="419"/>
        <end position="504"/>
    </location>
</feature>
<dbReference type="PANTHER" id="PTHR12560:SF0">
    <property type="entry name" value="LD18904P"/>
    <property type="match status" value="1"/>
</dbReference>
<reference evidence="11" key="1">
    <citation type="submission" date="2017-03" db="EMBL/GenBank/DDBJ databases">
        <title>Genomes of endolithic fungi from Antarctica.</title>
        <authorList>
            <person name="Coleine C."/>
            <person name="Masonjones S."/>
            <person name="Stajich J.E."/>
        </authorList>
    </citation>
    <scope>NUCLEOTIDE SEQUENCE [LARGE SCALE GENOMIC DNA]</scope>
    <source>
        <strain evidence="11">CCFEE 5527</strain>
    </source>
</reference>
<feature type="domain" description="TLC" evidence="9">
    <location>
        <begin position="166"/>
        <end position="416"/>
    </location>
</feature>
<feature type="transmembrane region" description="Helical" evidence="8">
    <location>
        <begin position="227"/>
        <end position="243"/>
    </location>
</feature>
<feature type="transmembrane region" description="Helical" evidence="8">
    <location>
        <begin position="130"/>
        <end position="151"/>
    </location>
</feature>
<feature type="compositionally biased region" description="Acidic residues" evidence="7">
    <location>
        <begin position="424"/>
        <end position="438"/>
    </location>
</feature>
<feature type="transmembrane region" description="Helical" evidence="8">
    <location>
        <begin position="172"/>
        <end position="190"/>
    </location>
</feature>
<keyword evidence="5 6" id="KW-0472">Membrane</keyword>
<keyword evidence="3 6" id="KW-0812">Transmembrane</keyword>
<evidence type="ECO:0000256" key="4">
    <source>
        <dbReference type="ARBA" id="ARBA00022989"/>
    </source>
</evidence>
<evidence type="ECO:0000256" key="3">
    <source>
        <dbReference type="ARBA" id="ARBA00022692"/>
    </source>
</evidence>
<feature type="transmembrane region" description="Helical" evidence="8">
    <location>
        <begin position="387"/>
        <end position="408"/>
    </location>
</feature>
<accession>A0A1V8SBJ5</accession>
<name>A0A1V8SBJ5_9PEZI</name>
<evidence type="ECO:0000313" key="10">
    <source>
        <dbReference type="EMBL" id="OQN96439.1"/>
    </source>
</evidence>
<evidence type="ECO:0000256" key="6">
    <source>
        <dbReference type="PROSITE-ProRule" id="PRU00205"/>
    </source>
</evidence>
<proteinExistence type="inferred from homology"/>
<comment type="subcellular location">
    <subcellularLocation>
        <location evidence="1">Membrane</location>
        <topology evidence="1">Multi-pass membrane protein</topology>
    </subcellularLocation>
</comment>
<evidence type="ECO:0000256" key="1">
    <source>
        <dbReference type="ARBA" id="ARBA00004141"/>
    </source>
</evidence>
<comment type="similarity">
    <text evidence="2">Belongs to the sphingosine N-acyltransferase family.</text>
</comment>
<dbReference type="InterPro" id="IPR006634">
    <property type="entry name" value="TLC-dom"/>
</dbReference>
<evidence type="ECO:0000256" key="7">
    <source>
        <dbReference type="SAM" id="MobiDB-lite"/>
    </source>
</evidence>
<evidence type="ECO:0000259" key="9">
    <source>
        <dbReference type="PROSITE" id="PS50922"/>
    </source>
</evidence>
<dbReference type="AlphaFoldDB" id="A0A1V8SBJ5"/>
<dbReference type="STRING" id="1507870.A0A1V8SBJ5"/>
<dbReference type="PANTHER" id="PTHR12560">
    <property type="entry name" value="LONGEVITY ASSURANCE FACTOR 1 LAG1"/>
    <property type="match status" value="1"/>
</dbReference>
<feature type="transmembrane region" description="Helical" evidence="8">
    <location>
        <begin position="310"/>
        <end position="334"/>
    </location>
</feature>
<dbReference type="Pfam" id="PF03798">
    <property type="entry name" value="TRAM_LAG1_CLN8"/>
    <property type="match status" value="1"/>
</dbReference>
<dbReference type="SMART" id="SM00724">
    <property type="entry name" value="TLC"/>
    <property type="match status" value="1"/>
</dbReference>
<dbReference type="GO" id="GO:0016020">
    <property type="term" value="C:membrane"/>
    <property type="evidence" value="ECO:0007669"/>
    <property type="project" value="UniProtKB-SubCell"/>
</dbReference>
<dbReference type="GO" id="GO:0046513">
    <property type="term" value="P:ceramide biosynthetic process"/>
    <property type="evidence" value="ECO:0007669"/>
    <property type="project" value="InterPro"/>
</dbReference>
<evidence type="ECO:0000256" key="2">
    <source>
        <dbReference type="ARBA" id="ARBA00009808"/>
    </source>
</evidence>
<keyword evidence="4 8" id="KW-1133">Transmembrane helix</keyword>
<dbReference type="InterPro" id="IPR016439">
    <property type="entry name" value="Lag1/Lac1-like"/>
</dbReference>
<keyword evidence="11" id="KW-1185">Reference proteome</keyword>
<gene>
    <name evidence="10" type="ORF">B0A48_17495</name>
</gene>
<feature type="transmembrane region" description="Helical" evidence="8">
    <location>
        <begin position="81"/>
        <end position="98"/>
    </location>
</feature>
<protein>
    <recommendedName>
        <fullName evidence="9">TLC domain-containing protein</fullName>
    </recommendedName>
</protein>
<dbReference type="Proteomes" id="UP000192596">
    <property type="component" value="Unassembled WGS sequence"/>
</dbReference>